<dbReference type="AlphaFoldDB" id="A0A939MDP6"/>
<gene>
    <name evidence="2" type="ORF">J4G43_024005</name>
    <name evidence="1" type="ORF">J4G43_26030</name>
</gene>
<dbReference type="Proteomes" id="UP000664702">
    <property type="component" value="Chromosome"/>
</dbReference>
<protein>
    <submittedName>
        <fullName evidence="1">Uncharacterized protein</fullName>
    </submittedName>
</protein>
<evidence type="ECO:0000313" key="2">
    <source>
        <dbReference type="EMBL" id="UEM17018.1"/>
    </source>
</evidence>
<dbReference type="EMBL" id="JAGEMI010000001">
    <property type="protein sequence ID" value="MBO1864257.1"/>
    <property type="molecule type" value="Genomic_DNA"/>
</dbReference>
<name>A0A939MDP6_9BRAD</name>
<dbReference type="KEGG" id="bban:J4G43_024005"/>
<organism evidence="1">
    <name type="scientific">Bradyrhizobium barranii subsp. barranii</name>
    <dbReference type="NCBI Taxonomy" id="2823807"/>
    <lineage>
        <taxon>Bacteria</taxon>
        <taxon>Pseudomonadati</taxon>
        <taxon>Pseudomonadota</taxon>
        <taxon>Alphaproteobacteria</taxon>
        <taxon>Hyphomicrobiales</taxon>
        <taxon>Nitrobacteraceae</taxon>
        <taxon>Bradyrhizobium</taxon>
        <taxon>Bradyrhizobium barranii</taxon>
    </lineage>
</organism>
<proteinExistence type="predicted"/>
<accession>A0A939MDP6</accession>
<reference evidence="1" key="1">
    <citation type="submission" date="2021-03" db="EMBL/GenBank/DDBJ databases">
        <title>Whole Genome Sequence of Bradyrhizobium sp. Strain 144S4.</title>
        <authorList>
            <person name="Bromfield E.S.P."/>
            <person name="Cloutier S."/>
        </authorList>
    </citation>
    <scope>NUCLEOTIDE SEQUENCE [LARGE SCALE GENOMIC DNA]</scope>
    <source>
        <strain evidence="1">144S4</strain>
    </source>
</reference>
<dbReference type="EMBL" id="CP086136">
    <property type="protein sequence ID" value="UEM17018.1"/>
    <property type="molecule type" value="Genomic_DNA"/>
</dbReference>
<sequence>MRLPLDDAGPTQERLAKAGEFFQLVGRSRSSRRITMLDDPLGKALVRRILSAPEYQALRRYALHWAAAGLQGPLNSVDLNRIYSFDPAAMSGLARTEAQLDHKRTYYAAKQAIGFRPSFVADQVACFLEGAAGDRREPRDALAVPGAGEGGRAAERRRAPARRVLRRLALRGELGDSFASSRTALRRDG</sequence>
<evidence type="ECO:0000313" key="1">
    <source>
        <dbReference type="EMBL" id="MBO1864257.1"/>
    </source>
</evidence>
<evidence type="ECO:0000313" key="3">
    <source>
        <dbReference type="Proteomes" id="UP000664702"/>
    </source>
</evidence>
<dbReference type="RefSeq" id="WP_208086516.1">
    <property type="nucleotide sequence ID" value="NZ_CP086136.1"/>
</dbReference>
<reference evidence="2 3" key="2">
    <citation type="journal article" date="2022" name="Int. J. Syst. Evol. Microbiol.">
        <title>Strains of Bradyrhizobium barranii sp. nov. associated with legumes native to Canada are symbionts of soybeans and belong to different subspecies (subsp. barranii subsp. nov. and subsp. apii subsp. nov.) and symbiovars (sv. glycinearum and sv. septentrionale).</title>
        <authorList>
            <person name="Bromfield E.S.P."/>
            <person name="Cloutier S."/>
            <person name="Wasai-Hara S."/>
            <person name="Minamisawa K."/>
        </authorList>
    </citation>
    <scope>NUCLEOTIDE SEQUENCE [LARGE SCALE GENOMIC DNA]</scope>
    <source>
        <strain evidence="2 3">144S4</strain>
    </source>
</reference>